<comment type="caution">
    <text evidence="2">The sequence shown here is derived from an EMBL/GenBank/DDBJ whole genome shotgun (WGS) entry which is preliminary data.</text>
</comment>
<dbReference type="SUPFAM" id="SSF63817">
    <property type="entry name" value="Sortase"/>
    <property type="match status" value="1"/>
</dbReference>
<dbReference type="RefSeq" id="WP_210100428.1">
    <property type="nucleotide sequence ID" value="NZ_BAABLK010000015.1"/>
</dbReference>
<evidence type="ECO:0000313" key="2">
    <source>
        <dbReference type="EMBL" id="GAA5226266.1"/>
    </source>
</evidence>
<dbReference type="Proteomes" id="UP001501257">
    <property type="component" value="Unassembled WGS sequence"/>
</dbReference>
<organism evidence="2 3">
    <name type="scientific">Paeniglutamicibacter antarcticus</name>
    <dbReference type="NCBI Taxonomy" id="494023"/>
    <lineage>
        <taxon>Bacteria</taxon>
        <taxon>Bacillati</taxon>
        <taxon>Actinomycetota</taxon>
        <taxon>Actinomycetes</taxon>
        <taxon>Micrococcales</taxon>
        <taxon>Micrococcaceae</taxon>
        <taxon>Paeniglutamicibacter</taxon>
    </lineage>
</organism>
<dbReference type="InterPro" id="IPR023365">
    <property type="entry name" value="Sortase_dom-sf"/>
</dbReference>
<sequence>MNRLPGIAAVALIVLGGATSSVSPRTAGGLLPPRGVATVSAPASSSLSPMKRTAPAPAPVQVLPEIQVKDASVKPAGKALPAPARIRYPAIKADMLASEVGIAEDGAMEVPDDAAIAGWYRYSAAPSDKSGSTIIAAHAGSIPTPRGPLYDLRESRAGQTIEIVDTKGATSLWKVADVEQLHKETLDLGPYFSDTGERKLVLFTCGGRWDKDRQSYDDNIIVTAIPAG</sequence>
<dbReference type="EMBL" id="BAABLK010000015">
    <property type="protein sequence ID" value="GAA5226266.1"/>
    <property type="molecule type" value="Genomic_DNA"/>
</dbReference>
<dbReference type="InterPro" id="IPR042001">
    <property type="entry name" value="Sortase_F"/>
</dbReference>
<dbReference type="Pfam" id="PF04203">
    <property type="entry name" value="Sortase"/>
    <property type="match status" value="1"/>
</dbReference>
<proteinExistence type="predicted"/>
<evidence type="ECO:0000313" key="3">
    <source>
        <dbReference type="Proteomes" id="UP001501257"/>
    </source>
</evidence>
<dbReference type="CDD" id="cd05829">
    <property type="entry name" value="Sortase_F"/>
    <property type="match status" value="1"/>
</dbReference>
<keyword evidence="1" id="KW-0378">Hydrolase</keyword>
<name>A0ABP9TI64_9MICC</name>
<dbReference type="Gene3D" id="2.40.260.10">
    <property type="entry name" value="Sortase"/>
    <property type="match status" value="1"/>
</dbReference>
<evidence type="ECO:0000256" key="1">
    <source>
        <dbReference type="ARBA" id="ARBA00022801"/>
    </source>
</evidence>
<protein>
    <submittedName>
        <fullName evidence="2">Class F sortase</fullName>
    </submittedName>
</protein>
<gene>
    <name evidence="2" type="ORF">GCM10025778_07970</name>
</gene>
<dbReference type="InterPro" id="IPR005754">
    <property type="entry name" value="Sortase"/>
</dbReference>
<accession>A0ABP9TI64</accession>
<keyword evidence="3" id="KW-1185">Reference proteome</keyword>
<reference evidence="3" key="1">
    <citation type="journal article" date="2019" name="Int. J. Syst. Evol. Microbiol.">
        <title>The Global Catalogue of Microorganisms (GCM) 10K type strain sequencing project: providing services to taxonomists for standard genome sequencing and annotation.</title>
        <authorList>
            <consortium name="The Broad Institute Genomics Platform"/>
            <consortium name="The Broad Institute Genome Sequencing Center for Infectious Disease"/>
            <person name="Wu L."/>
            <person name="Ma J."/>
        </authorList>
    </citation>
    <scope>NUCLEOTIDE SEQUENCE [LARGE SCALE GENOMIC DNA]</scope>
    <source>
        <strain evidence="3">JCM 18952</strain>
    </source>
</reference>